<dbReference type="EMBL" id="CP014209">
    <property type="protein sequence ID" value="ANC29708.1"/>
    <property type="molecule type" value="Genomic_DNA"/>
</dbReference>
<dbReference type="PATRIC" id="fig|1300344.3.peg.110"/>
<keyword evidence="6" id="KW-0645">Protease</keyword>
<comment type="subcellular location">
    <subcellularLocation>
        <location evidence="1">Membrane</location>
        <topology evidence="1">Multi-pass membrane protein</topology>
    </subcellularLocation>
</comment>
<dbReference type="KEGG" id="ido:I598_0115"/>
<gene>
    <name evidence="6" type="ORF">I598_0115</name>
</gene>
<dbReference type="SUPFAM" id="SSF50494">
    <property type="entry name" value="Trypsin-like serine proteases"/>
    <property type="match status" value="1"/>
</dbReference>
<evidence type="ECO:0000256" key="2">
    <source>
        <dbReference type="ARBA" id="ARBA00022692"/>
    </source>
</evidence>
<evidence type="ECO:0000256" key="5">
    <source>
        <dbReference type="SAM" id="Phobius"/>
    </source>
</evidence>
<keyword evidence="2 5" id="KW-0812">Transmembrane</keyword>
<dbReference type="PRINTS" id="PR00834">
    <property type="entry name" value="PROTEASES2C"/>
</dbReference>
<dbReference type="InterPro" id="IPR003825">
    <property type="entry name" value="Colicin-V_CvpA"/>
</dbReference>
<dbReference type="NCBIfam" id="NF033740">
    <property type="entry name" value="MarP_fam_protase"/>
    <property type="match status" value="1"/>
</dbReference>
<dbReference type="GO" id="GO:0009403">
    <property type="term" value="P:toxin biosynthetic process"/>
    <property type="evidence" value="ECO:0007669"/>
    <property type="project" value="InterPro"/>
</dbReference>
<dbReference type="AlphaFoldDB" id="A0A168E804"/>
<keyword evidence="4 5" id="KW-0472">Membrane</keyword>
<keyword evidence="6" id="KW-0378">Hydrolase</keyword>
<dbReference type="Gene3D" id="2.40.10.10">
    <property type="entry name" value="Trypsin-like serine proteases"/>
    <property type="match status" value="2"/>
</dbReference>
<evidence type="ECO:0000256" key="1">
    <source>
        <dbReference type="ARBA" id="ARBA00004141"/>
    </source>
</evidence>
<proteinExistence type="predicted"/>
<evidence type="ECO:0000256" key="4">
    <source>
        <dbReference type="ARBA" id="ARBA00023136"/>
    </source>
</evidence>
<dbReference type="InterPro" id="IPR043504">
    <property type="entry name" value="Peptidase_S1_PA_chymotrypsin"/>
</dbReference>
<evidence type="ECO:0000256" key="3">
    <source>
        <dbReference type="ARBA" id="ARBA00022989"/>
    </source>
</evidence>
<protein>
    <submittedName>
        <fullName evidence="6">Serine protease</fullName>
        <ecNumber evidence="6">3.4.21.-</ecNumber>
    </submittedName>
</protein>
<dbReference type="InterPro" id="IPR001940">
    <property type="entry name" value="Peptidase_S1C"/>
</dbReference>
<dbReference type="Pfam" id="PF13365">
    <property type="entry name" value="Trypsin_2"/>
    <property type="match status" value="1"/>
</dbReference>
<dbReference type="InterPro" id="IPR047680">
    <property type="entry name" value="MarP-like"/>
</dbReference>
<dbReference type="PANTHER" id="PTHR43019">
    <property type="entry name" value="SERINE ENDOPROTEASE DEGS"/>
    <property type="match status" value="1"/>
</dbReference>
<feature type="transmembrane region" description="Helical" evidence="5">
    <location>
        <begin position="99"/>
        <end position="120"/>
    </location>
</feature>
<evidence type="ECO:0000313" key="7">
    <source>
        <dbReference type="Proteomes" id="UP000076794"/>
    </source>
</evidence>
<feature type="transmembrane region" description="Helical" evidence="5">
    <location>
        <begin position="61"/>
        <end position="78"/>
    </location>
</feature>
<organism evidence="6 7">
    <name type="scientific">Isoptericola dokdonensis DS-3</name>
    <dbReference type="NCBI Taxonomy" id="1300344"/>
    <lineage>
        <taxon>Bacteria</taxon>
        <taxon>Bacillati</taxon>
        <taxon>Actinomycetota</taxon>
        <taxon>Actinomycetes</taxon>
        <taxon>Micrococcales</taxon>
        <taxon>Promicromonosporaceae</taxon>
        <taxon>Isoptericola</taxon>
    </lineage>
</organism>
<dbReference type="GO" id="GO:0004252">
    <property type="term" value="F:serine-type endopeptidase activity"/>
    <property type="evidence" value="ECO:0007669"/>
    <property type="project" value="InterPro"/>
</dbReference>
<evidence type="ECO:0000313" key="6">
    <source>
        <dbReference type="EMBL" id="ANC29708.1"/>
    </source>
</evidence>
<dbReference type="GO" id="GO:0016020">
    <property type="term" value="C:membrane"/>
    <property type="evidence" value="ECO:0007669"/>
    <property type="project" value="UniProtKB-SubCell"/>
</dbReference>
<dbReference type="OrthoDB" id="9766361at2"/>
<dbReference type="STRING" id="1300344.I598_0115"/>
<sequence length="390" mass="39443">MTPLDVILVVILVVALAAGLSRGLLATLGGLVGLVVGGIAAYLLVPLVLDLLPTAQWRGPVTVLLAVALPLVGASVGSSVGHSARAQVDRTPLRPVDRLLGGVANLLVAVLAVSFVASTIKAAGMPVLTPAISSSVVLRTIEENTPDPVQRTMAQARAAVLDDGLPQIDALLDPARTRTAPDVDLDDPALEVAAQSVARVWGTAYACGISSTGSGFVASPDRVVTNAHVVAGVERPVVELPGRPAAEGRVVYYDPAADLAVVAVDDLDGDPLPVAPTLATGDPAVVQGYPYGGPFTSVGAEVLDVGTVRTQASDDSGDVERDVYALAAQVRAGNSGGPVLSTDGEVVGVVFARSDSDDDLAYGVTTTELMPVVAQAPDLADAVTPGRCAG</sequence>
<dbReference type="GO" id="GO:0006508">
    <property type="term" value="P:proteolysis"/>
    <property type="evidence" value="ECO:0007669"/>
    <property type="project" value="UniProtKB-KW"/>
</dbReference>
<reference evidence="6 7" key="1">
    <citation type="submission" date="2016-01" db="EMBL/GenBank/DDBJ databases">
        <title>Complete genome sequence of a soil Actinobacterium, Isoptericola dokdonensis DS-3.</title>
        <authorList>
            <person name="Kwon S.-K."/>
            <person name="Kim J.F."/>
        </authorList>
    </citation>
    <scope>NUCLEOTIDE SEQUENCE [LARGE SCALE GENOMIC DNA]</scope>
    <source>
        <strain evidence="6 7">DS-3</strain>
    </source>
</reference>
<feature type="transmembrane region" description="Helical" evidence="5">
    <location>
        <begin position="6"/>
        <end position="24"/>
    </location>
</feature>
<keyword evidence="7" id="KW-1185">Reference proteome</keyword>
<dbReference type="EC" id="3.4.21.-" evidence="6"/>
<feature type="transmembrane region" description="Helical" evidence="5">
    <location>
        <begin position="31"/>
        <end position="49"/>
    </location>
</feature>
<dbReference type="RefSeq" id="WP_068200292.1">
    <property type="nucleotide sequence ID" value="NZ_CP014209.1"/>
</dbReference>
<dbReference type="Pfam" id="PF02674">
    <property type="entry name" value="Colicin_V"/>
    <property type="match status" value="1"/>
</dbReference>
<name>A0A168E804_9MICO</name>
<accession>A0A168E804</accession>
<dbReference type="Proteomes" id="UP000076794">
    <property type="component" value="Chromosome"/>
</dbReference>
<dbReference type="PANTHER" id="PTHR43019:SF23">
    <property type="entry name" value="PROTEASE DO-LIKE 5, CHLOROPLASTIC"/>
    <property type="match status" value="1"/>
</dbReference>
<dbReference type="InterPro" id="IPR009003">
    <property type="entry name" value="Peptidase_S1_PA"/>
</dbReference>
<keyword evidence="3 5" id="KW-1133">Transmembrane helix</keyword>